<dbReference type="PANTHER" id="PTHR30126:SF91">
    <property type="entry name" value="LYSR FAMILY TRANSCRIPTIONAL REGULATOR"/>
    <property type="match status" value="1"/>
</dbReference>
<dbReference type="Proteomes" id="UP000199480">
    <property type="component" value="Chromosome I"/>
</dbReference>
<keyword evidence="2" id="KW-0805">Transcription regulation</keyword>
<sequence>MLDFRVRTFLTACDTLNFTKAAKELCITQPAVSQHIRYLEQEYGAPLFVHEGKATRLTDAGAQLRDAMRQMATDEARLRDRLARGTDAPRRVSFGVTMTVGEYAVATPLAAYLHRHPQRNVSVTLGNTQALLERLDAGDIDFALVEGNFDRSGRGTLPYSTEDFVAACAEGHEFAREPRTLSDLLTERLVVRERGSGTRAILEQSLALRNLRVEDFARRVQVGSMHGIIQLLRCDCGVSFLYRTAVEKDVRRGSLRLIDLEGFPLRHDFAFVWNAGSVFADDVARTCAELCELGRRGSQRGR</sequence>
<organism evidence="6 7">
    <name type="scientific">Parafannyhessea umbonata</name>
    <dbReference type="NCBI Taxonomy" id="604330"/>
    <lineage>
        <taxon>Bacteria</taxon>
        <taxon>Bacillati</taxon>
        <taxon>Actinomycetota</taxon>
        <taxon>Coriobacteriia</taxon>
        <taxon>Coriobacteriales</taxon>
        <taxon>Atopobiaceae</taxon>
        <taxon>Parafannyhessea</taxon>
    </lineage>
</organism>
<dbReference type="RefSeq" id="WP_090862378.1">
    <property type="nucleotide sequence ID" value="NZ_LT629759.1"/>
</dbReference>
<evidence type="ECO:0000313" key="7">
    <source>
        <dbReference type="Proteomes" id="UP000199480"/>
    </source>
</evidence>
<feature type="domain" description="HTH lysR-type" evidence="5">
    <location>
        <begin position="1"/>
        <end position="58"/>
    </location>
</feature>
<dbReference type="PANTHER" id="PTHR30126">
    <property type="entry name" value="HTH-TYPE TRANSCRIPTIONAL REGULATOR"/>
    <property type="match status" value="1"/>
</dbReference>
<dbReference type="PROSITE" id="PS50931">
    <property type="entry name" value="HTH_LYSR"/>
    <property type="match status" value="1"/>
</dbReference>
<dbReference type="Pfam" id="PF00126">
    <property type="entry name" value="HTH_1"/>
    <property type="match status" value="1"/>
</dbReference>
<dbReference type="GO" id="GO:0003700">
    <property type="term" value="F:DNA-binding transcription factor activity"/>
    <property type="evidence" value="ECO:0007669"/>
    <property type="project" value="InterPro"/>
</dbReference>
<evidence type="ECO:0000256" key="2">
    <source>
        <dbReference type="ARBA" id="ARBA00023015"/>
    </source>
</evidence>
<dbReference type="GO" id="GO:0000976">
    <property type="term" value="F:transcription cis-regulatory region binding"/>
    <property type="evidence" value="ECO:0007669"/>
    <property type="project" value="TreeGrafter"/>
</dbReference>
<evidence type="ECO:0000259" key="5">
    <source>
        <dbReference type="PROSITE" id="PS50931"/>
    </source>
</evidence>
<dbReference type="InterPro" id="IPR000847">
    <property type="entry name" value="LysR_HTH_N"/>
</dbReference>
<dbReference type="InterPro" id="IPR036388">
    <property type="entry name" value="WH-like_DNA-bd_sf"/>
</dbReference>
<dbReference type="AlphaFoldDB" id="A0A1H1LU17"/>
<accession>A0A1H1LU17</accession>
<proteinExistence type="inferred from homology"/>
<evidence type="ECO:0000256" key="1">
    <source>
        <dbReference type="ARBA" id="ARBA00009437"/>
    </source>
</evidence>
<dbReference type="InterPro" id="IPR036390">
    <property type="entry name" value="WH_DNA-bd_sf"/>
</dbReference>
<dbReference type="PRINTS" id="PR00039">
    <property type="entry name" value="HTHLYSR"/>
</dbReference>
<evidence type="ECO:0000313" key="6">
    <source>
        <dbReference type="EMBL" id="SDR78011.1"/>
    </source>
</evidence>
<comment type="similarity">
    <text evidence="1">Belongs to the LysR transcriptional regulatory family.</text>
</comment>
<reference evidence="7" key="1">
    <citation type="submission" date="2016-10" db="EMBL/GenBank/DDBJ databases">
        <authorList>
            <person name="Varghese N."/>
            <person name="Submissions S."/>
        </authorList>
    </citation>
    <scope>NUCLEOTIDE SEQUENCE [LARGE SCALE GENOMIC DNA]</scope>
    <source>
        <strain evidence="7">DSM 22620</strain>
    </source>
</reference>
<dbReference type="SUPFAM" id="SSF53850">
    <property type="entry name" value="Periplasmic binding protein-like II"/>
    <property type="match status" value="1"/>
</dbReference>
<dbReference type="EMBL" id="LT629759">
    <property type="protein sequence ID" value="SDR78011.1"/>
    <property type="molecule type" value="Genomic_DNA"/>
</dbReference>
<dbReference type="Gene3D" id="1.10.10.10">
    <property type="entry name" value="Winged helix-like DNA-binding domain superfamily/Winged helix DNA-binding domain"/>
    <property type="match status" value="1"/>
</dbReference>
<evidence type="ECO:0000256" key="3">
    <source>
        <dbReference type="ARBA" id="ARBA00023125"/>
    </source>
</evidence>
<keyword evidence="3 6" id="KW-0238">DNA-binding</keyword>
<dbReference type="GeneID" id="78500494"/>
<dbReference type="Gene3D" id="3.40.190.10">
    <property type="entry name" value="Periplasmic binding protein-like II"/>
    <property type="match status" value="2"/>
</dbReference>
<gene>
    <name evidence="6" type="ORF">SAMN04489857_1137</name>
</gene>
<name>A0A1H1LU17_9ACTN</name>
<dbReference type="Pfam" id="PF03466">
    <property type="entry name" value="LysR_substrate"/>
    <property type="match status" value="1"/>
</dbReference>
<dbReference type="SUPFAM" id="SSF46785">
    <property type="entry name" value="Winged helix' DNA-binding domain"/>
    <property type="match status" value="1"/>
</dbReference>
<protein>
    <submittedName>
        <fullName evidence="6">DNA-binding transcriptional regulator, LysR family</fullName>
    </submittedName>
</protein>
<evidence type="ECO:0000256" key="4">
    <source>
        <dbReference type="ARBA" id="ARBA00023163"/>
    </source>
</evidence>
<dbReference type="OrthoDB" id="3183195at2"/>
<dbReference type="InterPro" id="IPR005119">
    <property type="entry name" value="LysR_subst-bd"/>
</dbReference>
<keyword evidence="4" id="KW-0804">Transcription</keyword>